<evidence type="ECO:0000313" key="5">
    <source>
        <dbReference type="EMBL" id="KAI5967079.1"/>
    </source>
</evidence>
<comment type="similarity">
    <text evidence="1">Belongs to the glycosyltransferase 34 family.</text>
</comment>
<evidence type="ECO:0000313" key="6">
    <source>
        <dbReference type="Proteomes" id="UP001204833"/>
    </source>
</evidence>
<keyword evidence="4" id="KW-0812">Transmembrane</keyword>
<keyword evidence="2" id="KW-0328">Glycosyltransferase</keyword>
<dbReference type="GO" id="GO:0000136">
    <property type="term" value="C:mannan polymerase complex"/>
    <property type="evidence" value="ECO:0007669"/>
    <property type="project" value="TreeGrafter"/>
</dbReference>
<organism evidence="5 6">
    <name type="scientific">Candida theae</name>
    <dbReference type="NCBI Taxonomy" id="1198502"/>
    <lineage>
        <taxon>Eukaryota</taxon>
        <taxon>Fungi</taxon>
        <taxon>Dikarya</taxon>
        <taxon>Ascomycota</taxon>
        <taxon>Saccharomycotina</taxon>
        <taxon>Pichiomycetes</taxon>
        <taxon>Debaryomycetaceae</taxon>
        <taxon>Candida/Lodderomyces clade</taxon>
        <taxon>Candida</taxon>
    </lineage>
</organism>
<keyword evidence="3" id="KW-0808">Transferase</keyword>
<dbReference type="GO" id="GO:0000009">
    <property type="term" value="F:alpha-1,6-mannosyltransferase activity"/>
    <property type="evidence" value="ECO:0007669"/>
    <property type="project" value="TreeGrafter"/>
</dbReference>
<dbReference type="Gene3D" id="3.90.550.10">
    <property type="entry name" value="Spore Coat Polysaccharide Biosynthesis Protein SpsA, Chain A"/>
    <property type="match status" value="1"/>
</dbReference>
<name>A0AAD5BIY1_9ASCO</name>
<keyword evidence="4" id="KW-0472">Membrane</keyword>
<evidence type="ECO:0000256" key="1">
    <source>
        <dbReference type="ARBA" id="ARBA00005664"/>
    </source>
</evidence>
<dbReference type="PANTHER" id="PTHR31306:SF10">
    <property type="entry name" value="ALPHA-1,6-MANNOSYLTRANSFERASE MNN11-RELATED"/>
    <property type="match status" value="1"/>
</dbReference>
<dbReference type="GO" id="GO:0006487">
    <property type="term" value="P:protein N-linked glycosylation"/>
    <property type="evidence" value="ECO:0007669"/>
    <property type="project" value="TreeGrafter"/>
</dbReference>
<protein>
    <submittedName>
        <fullName evidence="5">MNN11</fullName>
    </submittedName>
</protein>
<dbReference type="InterPro" id="IPR029044">
    <property type="entry name" value="Nucleotide-diphossugar_trans"/>
</dbReference>
<keyword evidence="6" id="KW-1185">Reference proteome</keyword>
<dbReference type="RefSeq" id="XP_051610969.1">
    <property type="nucleotide sequence ID" value="XM_051754655.1"/>
</dbReference>
<dbReference type="GeneID" id="76148567"/>
<dbReference type="Pfam" id="PF05637">
    <property type="entry name" value="Glyco_transf_34"/>
    <property type="match status" value="1"/>
</dbReference>
<proteinExistence type="inferred from homology"/>
<evidence type="ECO:0000256" key="4">
    <source>
        <dbReference type="SAM" id="Phobius"/>
    </source>
</evidence>
<dbReference type="AlphaFoldDB" id="A0AAD5BIY1"/>
<dbReference type="Proteomes" id="UP001204833">
    <property type="component" value="Unassembled WGS sequence"/>
</dbReference>
<dbReference type="EMBL" id="JAIHNG010000034">
    <property type="protein sequence ID" value="KAI5967079.1"/>
    <property type="molecule type" value="Genomic_DNA"/>
</dbReference>
<comment type="caution">
    <text evidence="5">The sequence shown here is derived from an EMBL/GenBank/DDBJ whole genome shotgun (WGS) entry which is preliminary data.</text>
</comment>
<evidence type="ECO:0000256" key="2">
    <source>
        <dbReference type="ARBA" id="ARBA00022676"/>
    </source>
</evidence>
<gene>
    <name evidence="5" type="ORF">KGF57_000508</name>
</gene>
<accession>A0AAD5BIY1</accession>
<sequence length="429" mass="48883">MFGKSNAFKPRYGKSNQSYLPLPATFNKLNQRRSLPLVILGVLITWYFLAPLSIISTIFRTSSAPHYPPPHPYSSKHVIEHSSKYIYPPIEQAPLLKQLTGQKLVHTTKVGDKTVFQPLSVLDNPDPTVQQLKEKDENEKDQFMKAKNFFKNQDRVVFKPKSLKNYPEVIIVTAVDFDKYSTEALAKIVQNRVDYAHFQKYGVYVRWAQEFIPQLNSMVALTDKERAKWVRLFCTRAAMLAFPHAKWFWYFDQDGLVMDMTMNVQQTLLNSEVLNAQMLRDQPLIPKTGVIKTYKSIKAENTQLIFTQSDKKIETTSFVIRNGPVGRAVTEVWSNDLYLNYQSFPYGPDSALTHLLQWHPFVLSKTALVPARTICANAAAADAGADSQDKDAIGATYEEGDLVAQWNDCKSPAECEEILNSYQVKVKKP</sequence>
<dbReference type="PANTHER" id="PTHR31306">
    <property type="entry name" value="ALPHA-1,6-MANNOSYLTRANSFERASE MNN11-RELATED"/>
    <property type="match status" value="1"/>
</dbReference>
<keyword evidence="4" id="KW-1133">Transmembrane helix</keyword>
<evidence type="ECO:0000256" key="3">
    <source>
        <dbReference type="ARBA" id="ARBA00022679"/>
    </source>
</evidence>
<feature type="transmembrane region" description="Helical" evidence="4">
    <location>
        <begin position="37"/>
        <end position="59"/>
    </location>
</feature>
<dbReference type="InterPro" id="IPR008630">
    <property type="entry name" value="Glyco_trans_34"/>
</dbReference>
<reference evidence="5 6" key="1">
    <citation type="journal article" date="2022" name="DNA Res.">
        <title>Genome analysis of five recently described species of the CUG-Ser clade uncovers Candida theae as a new hybrid lineage with pathogenic potential in the Candida parapsilosis species complex.</title>
        <authorList>
            <person name="Mixao V."/>
            <person name="Del Olmo V."/>
            <person name="Hegedusova E."/>
            <person name="Saus E."/>
            <person name="Pryszcz L."/>
            <person name="Cillingova A."/>
            <person name="Nosek J."/>
            <person name="Gabaldon T."/>
        </authorList>
    </citation>
    <scope>NUCLEOTIDE SEQUENCE [LARGE SCALE GENOMIC DNA]</scope>
    <source>
        <strain evidence="5 6">CBS 12239</strain>
    </source>
</reference>